<reference evidence="3" key="1">
    <citation type="submission" date="2017-02" db="UniProtKB">
        <authorList>
            <consortium name="WormBaseParasite"/>
        </authorList>
    </citation>
    <scope>IDENTIFICATION</scope>
</reference>
<evidence type="ECO:0000313" key="2">
    <source>
        <dbReference type="Proteomes" id="UP000280834"/>
    </source>
</evidence>
<keyword evidence="2" id="KW-1185">Reference proteome</keyword>
<proteinExistence type="predicted"/>
<accession>A0A0R3QE40</accession>
<evidence type="ECO:0000313" key="1">
    <source>
        <dbReference type="EMBL" id="VDO15756.1"/>
    </source>
</evidence>
<name>A0A0R3QE40_9BILA</name>
<reference evidence="1 2" key="2">
    <citation type="submission" date="2018-11" db="EMBL/GenBank/DDBJ databases">
        <authorList>
            <consortium name="Pathogen Informatics"/>
        </authorList>
    </citation>
    <scope>NUCLEOTIDE SEQUENCE [LARGE SCALE GENOMIC DNA]</scope>
</reference>
<dbReference type="Proteomes" id="UP000280834">
    <property type="component" value="Unassembled WGS sequence"/>
</dbReference>
<dbReference type="WBParaSite" id="BTMF_0000462601-mRNA-1">
    <property type="protein sequence ID" value="BTMF_0000462601-mRNA-1"/>
    <property type="gene ID" value="BTMF_0000462601"/>
</dbReference>
<organism evidence="3">
    <name type="scientific">Brugia timori</name>
    <dbReference type="NCBI Taxonomy" id="42155"/>
    <lineage>
        <taxon>Eukaryota</taxon>
        <taxon>Metazoa</taxon>
        <taxon>Ecdysozoa</taxon>
        <taxon>Nematoda</taxon>
        <taxon>Chromadorea</taxon>
        <taxon>Rhabditida</taxon>
        <taxon>Spirurina</taxon>
        <taxon>Spiruromorpha</taxon>
        <taxon>Filarioidea</taxon>
        <taxon>Onchocercidae</taxon>
        <taxon>Brugia</taxon>
    </lineage>
</organism>
<sequence length="105" mass="12186">MKRFKGELEEVSSISGHYLILKCDSLTISNHHLWNESERIDDGLIDRCVEVGVGTIGTSSLVQLIGVAYNLYKQLEVISQMKYFLKERLKRNYVIVFKFKIIFND</sequence>
<evidence type="ECO:0000313" key="3">
    <source>
        <dbReference type="WBParaSite" id="BTMF_0000462601-mRNA-1"/>
    </source>
</evidence>
<protein>
    <submittedName>
        <fullName evidence="3">Transposase</fullName>
    </submittedName>
</protein>
<gene>
    <name evidence="1" type="ORF">BTMF_LOCUS3922</name>
</gene>
<dbReference type="EMBL" id="UZAG01003705">
    <property type="protein sequence ID" value="VDO15756.1"/>
    <property type="molecule type" value="Genomic_DNA"/>
</dbReference>
<dbReference type="AlphaFoldDB" id="A0A0R3QE40"/>